<dbReference type="EMBL" id="JAME01000026">
    <property type="protein sequence ID" value="ETX27836.1"/>
    <property type="molecule type" value="Genomic_DNA"/>
</dbReference>
<evidence type="ECO:0000313" key="4">
    <source>
        <dbReference type="EMBL" id="ETX27836.1"/>
    </source>
</evidence>
<name>X7F6V4_9RHOB</name>
<dbReference type="Gene3D" id="3.90.25.10">
    <property type="entry name" value="UDP-galactose 4-epimerase, domain 1"/>
    <property type="match status" value="1"/>
</dbReference>
<evidence type="ECO:0000256" key="1">
    <source>
        <dbReference type="ARBA" id="ARBA00022857"/>
    </source>
</evidence>
<evidence type="ECO:0000256" key="2">
    <source>
        <dbReference type="ARBA" id="ARBA00023277"/>
    </source>
</evidence>
<dbReference type="PATRIC" id="fig|1449351.3.peg.3239"/>
<dbReference type="Gene3D" id="3.40.50.720">
    <property type="entry name" value="NAD(P)-binding Rossmann-like Domain"/>
    <property type="match status" value="1"/>
</dbReference>
<dbReference type="NCBIfam" id="NF043036">
    <property type="entry name" value="ErythonDh"/>
    <property type="match status" value="1"/>
</dbReference>
<proteinExistence type="predicted"/>
<dbReference type="InterPro" id="IPR036291">
    <property type="entry name" value="NAD(P)-bd_dom_sf"/>
</dbReference>
<dbReference type="OrthoDB" id="9801056at2"/>
<gene>
    <name evidence="4" type="ORF">RISW2_10915</name>
</gene>
<dbReference type="eggNOG" id="COG0451">
    <property type="taxonomic scope" value="Bacteria"/>
</dbReference>
<keyword evidence="1" id="KW-0521">NADP</keyword>
<dbReference type="Proteomes" id="UP000023430">
    <property type="component" value="Unassembled WGS sequence"/>
</dbReference>
<evidence type="ECO:0000313" key="5">
    <source>
        <dbReference type="Proteomes" id="UP000023430"/>
    </source>
</evidence>
<dbReference type="GO" id="GO:0016491">
    <property type="term" value="F:oxidoreductase activity"/>
    <property type="evidence" value="ECO:0007669"/>
    <property type="project" value="InterPro"/>
</dbReference>
<dbReference type="RefSeq" id="WP_043773101.1">
    <property type="nucleotide sequence ID" value="NZ_JAME01000026.1"/>
</dbReference>
<sequence>MQVVVTGGAGFLGARLISALLDPSGAEQAGLPGLERIISFDLAPCAVKDHRVLSETGNVTDTGALARLVTPETAAVIHLAAVVSSQAEAEFDLGMSVNLDGTRALLDAARAIGTAPLFFFSSSLAVFGAGCPDIVREDQVLRPQSSYGTQKAIGEMLVTDYTRKGFVRGVSARLPTVTIRPGRPNAAASSFVSSILREPIAGAAAVLPVAPDMPLWVSSPDAVVRNIVALLGHVAAGRAGEAPVNLPGITVTPRQMLEALGKVCGTEAAARVAHHRDPKIEAIVGSWPSSFDVTTAQHLGLSGDRDIVEIIDRHRLAQT</sequence>
<comment type="caution">
    <text evidence="4">The sequence shown here is derived from an EMBL/GenBank/DDBJ whole genome shotgun (WGS) entry which is preliminary data.</text>
</comment>
<dbReference type="AlphaFoldDB" id="X7F6V4"/>
<dbReference type="PANTHER" id="PTHR43103">
    <property type="entry name" value="NUCLEOSIDE-DIPHOSPHATE-SUGAR EPIMERASE"/>
    <property type="match status" value="1"/>
</dbReference>
<keyword evidence="5" id="KW-1185">Reference proteome</keyword>
<accession>X7F6V4</accession>
<dbReference type="Pfam" id="PF01370">
    <property type="entry name" value="Epimerase"/>
    <property type="match status" value="1"/>
</dbReference>
<evidence type="ECO:0000259" key="3">
    <source>
        <dbReference type="Pfam" id="PF01370"/>
    </source>
</evidence>
<dbReference type="STRING" id="1449351.RISW2_10915"/>
<reference evidence="4 5" key="1">
    <citation type="submission" date="2014-01" db="EMBL/GenBank/DDBJ databases">
        <title>Roseivivax isoporae LMG 25204 Genome Sequencing.</title>
        <authorList>
            <person name="Lai Q."/>
            <person name="Li G."/>
            <person name="Shao Z."/>
        </authorList>
    </citation>
    <scope>NUCLEOTIDE SEQUENCE [LARGE SCALE GENOMIC DNA]</scope>
    <source>
        <strain evidence="4 5">LMG 25204</strain>
    </source>
</reference>
<dbReference type="InterPro" id="IPR050005">
    <property type="entry name" value="DenD"/>
</dbReference>
<dbReference type="SUPFAM" id="SSF51735">
    <property type="entry name" value="NAD(P)-binding Rossmann-fold domains"/>
    <property type="match status" value="1"/>
</dbReference>
<feature type="domain" description="NAD-dependent epimerase/dehydratase" evidence="3">
    <location>
        <begin position="3"/>
        <end position="198"/>
    </location>
</feature>
<keyword evidence="2" id="KW-0119">Carbohydrate metabolism</keyword>
<organism evidence="4 5">
    <name type="scientific">Roseivivax isoporae LMG 25204</name>
    <dbReference type="NCBI Taxonomy" id="1449351"/>
    <lineage>
        <taxon>Bacteria</taxon>
        <taxon>Pseudomonadati</taxon>
        <taxon>Pseudomonadota</taxon>
        <taxon>Alphaproteobacteria</taxon>
        <taxon>Rhodobacterales</taxon>
        <taxon>Roseobacteraceae</taxon>
        <taxon>Roseivivax</taxon>
    </lineage>
</organism>
<dbReference type="InterPro" id="IPR001509">
    <property type="entry name" value="Epimerase_deHydtase"/>
</dbReference>
<dbReference type="PANTHER" id="PTHR43103:SF3">
    <property type="entry name" value="ADP-L-GLYCERO-D-MANNO-HEPTOSE-6-EPIMERASE"/>
    <property type="match status" value="1"/>
</dbReference>
<protein>
    <recommendedName>
        <fullName evidence="3">NAD-dependent epimerase/dehydratase domain-containing protein</fullName>
    </recommendedName>
</protein>